<sequence>MPMTSDQALPDTATHIAAHTTALTALHAAQARRRALDQVREQMRGRSEFWVFAYASLIWKPAFEPAEQRIARVWGHHRALQMHSRLDRGTAQRPGLVFALLPGGSCQGLVQRVHRPDDDATLELLWSREMDTGVYRPRWLNCQTAHGPVHALSFTLSRRSPSHAGDLSESQLLEILRHARGRYGRTLDYLLHTAHALQALGIRDTDVQRLVALAQRHRLLDGDAPHALTPWRQPLAQSASAG</sequence>
<keyword evidence="2" id="KW-0456">Lyase</keyword>
<gene>
    <name evidence="3" type="ordered locus">Lcho_2920</name>
</gene>
<dbReference type="PANTHER" id="PTHR12192">
    <property type="entry name" value="CATION TRANSPORT PROTEIN CHAC-RELATED"/>
    <property type="match status" value="1"/>
</dbReference>
<dbReference type="GO" id="GO:0061928">
    <property type="term" value="F:glutathione specific gamma-glutamylcyclotransferase activity"/>
    <property type="evidence" value="ECO:0007669"/>
    <property type="project" value="UniProtKB-EC"/>
</dbReference>
<dbReference type="SUPFAM" id="SSF110857">
    <property type="entry name" value="Gamma-glutamyl cyclotransferase-like"/>
    <property type="match status" value="1"/>
</dbReference>
<dbReference type="Pfam" id="PF04752">
    <property type="entry name" value="ChaC"/>
    <property type="match status" value="1"/>
</dbReference>
<dbReference type="EMBL" id="CP001013">
    <property type="protein sequence ID" value="ACB35185.1"/>
    <property type="molecule type" value="Genomic_DNA"/>
</dbReference>
<dbReference type="STRING" id="395495.Lcho_2920"/>
<accession>B1XYE0</accession>
<dbReference type="eggNOG" id="COG3703">
    <property type="taxonomic scope" value="Bacteria"/>
</dbReference>
<protein>
    <recommendedName>
        <fullName evidence="1">glutathione-specific gamma-glutamylcyclotransferase</fullName>
        <ecNumber evidence="1">4.3.2.7</ecNumber>
    </recommendedName>
</protein>
<dbReference type="HOGENOM" id="CLU_070703_1_2_4"/>
<proteinExistence type="predicted"/>
<dbReference type="PANTHER" id="PTHR12192:SF2">
    <property type="entry name" value="GLUTATHIONE-SPECIFIC GAMMA-GLUTAMYLCYCLOTRANSFERASE 2"/>
    <property type="match status" value="1"/>
</dbReference>
<evidence type="ECO:0000256" key="1">
    <source>
        <dbReference type="ARBA" id="ARBA00012344"/>
    </source>
</evidence>
<dbReference type="CDD" id="cd06661">
    <property type="entry name" value="GGCT_like"/>
    <property type="match status" value="1"/>
</dbReference>
<dbReference type="GO" id="GO:0006751">
    <property type="term" value="P:glutathione catabolic process"/>
    <property type="evidence" value="ECO:0007669"/>
    <property type="project" value="InterPro"/>
</dbReference>
<evidence type="ECO:0000313" key="4">
    <source>
        <dbReference type="Proteomes" id="UP000001693"/>
    </source>
</evidence>
<dbReference type="Gene3D" id="3.10.490.10">
    <property type="entry name" value="Gamma-glutamyl cyclotransferase-like"/>
    <property type="match status" value="1"/>
</dbReference>
<dbReference type="GO" id="GO:0005737">
    <property type="term" value="C:cytoplasm"/>
    <property type="evidence" value="ECO:0007669"/>
    <property type="project" value="TreeGrafter"/>
</dbReference>
<keyword evidence="4" id="KW-1185">Reference proteome</keyword>
<evidence type="ECO:0000256" key="2">
    <source>
        <dbReference type="ARBA" id="ARBA00023239"/>
    </source>
</evidence>
<reference evidence="3 4" key="1">
    <citation type="submission" date="2008-03" db="EMBL/GenBank/DDBJ databases">
        <title>Complete sequence of Leptothrix cholodnii SP-6.</title>
        <authorList>
            <consortium name="US DOE Joint Genome Institute"/>
            <person name="Copeland A."/>
            <person name="Lucas S."/>
            <person name="Lapidus A."/>
            <person name="Glavina del Rio T."/>
            <person name="Dalin E."/>
            <person name="Tice H."/>
            <person name="Bruce D."/>
            <person name="Goodwin L."/>
            <person name="Pitluck S."/>
            <person name="Chertkov O."/>
            <person name="Brettin T."/>
            <person name="Detter J.C."/>
            <person name="Han C."/>
            <person name="Kuske C.R."/>
            <person name="Schmutz J."/>
            <person name="Larimer F."/>
            <person name="Land M."/>
            <person name="Hauser L."/>
            <person name="Kyrpides N."/>
            <person name="Lykidis A."/>
            <person name="Emerson D."/>
            <person name="Richardson P."/>
        </authorList>
    </citation>
    <scope>NUCLEOTIDE SEQUENCE [LARGE SCALE GENOMIC DNA]</scope>
    <source>
        <strain evidence="4">ATCC 51168 / LMG 8142 / SP-6</strain>
    </source>
</reference>
<dbReference type="AlphaFoldDB" id="B1XYE0"/>
<dbReference type="RefSeq" id="WP_012347939.1">
    <property type="nucleotide sequence ID" value="NC_010524.1"/>
</dbReference>
<dbReference type="InterPro" id="IPR013024">
    <property type="entry name" value="GGCT-like"/>
</dbReference>
<organism evidence="3 4">
    <name type="scientific">Leptothrix cholodnii (strain ATCC 51168 / LMG 8142 / SP-6)</name>
    <name type="common">Leptothrix discophora (strain SP-6)</name>
    <dbReference type="NCBI Taxonomy" id="395495"/>
    <lineage>
        <taxon>Bacteria</taxon>
        <taxon>Pseudomonadati</taxon>
        <taxon>Pseudomonadota</taxon>
        <taxon>Betaproteobacteria</taxon>
        <taxon>Burkholderiales</taxon>
        <taxon>Sphaerotilaceae</taxon>
        <taxon>Leptothrix</taxon>
    </lineage>
</organism>
<evidence type="ECO:0000313" key="3">
    <source>
        <dbReference type="EMBL" id="ACB35185.1"/>
    </source>
</evidence>
<dbReference type="Proteomes" id="UP000001693">
    <property type="component" value="Chromosome"/>
</dbReference>
<dbReference type="KEGG" id="lch:Lcho_2920"/>
<dbReference type="InterPro" id="IPR036568">
    <property type="entry name" value="GGCT-like_sf"/>
</dbReference>
<dbReference type="InterPro" id="IPR006840">
    <property type="entry name" value="ChaC"/>
</dbReference>
<name>B1XYE0_LEPCP</name>
<dbReference type="EC" id="4.3.2.7" evidence="1"/>